<accession>A0AAV4TWC3</accession>
<name>A0AAV4TWC3_9ARAC</name>
<dbReference type="Proteomes" id="UP001054837">
    <property type="component" value="Unassembled WGS sequence"/>
</dbReference>
<feature type="non-terminal residue" evidence="1">
    <location>
        <position position="1"/>
    </location>
</feature>
<evidence type="ECO:0000313" key="2">
    <source>
        <dbReference type="Proteomes" id="UP001054837"/>
    </source>
</evidence>
<keyword evidence="2" id="KW-1185">Reference proteome</keyword>
<reference evidence="1 2" key="1">
    <citation type="submission" date="2021-06" db="EMBL/GenBank/DDBJ databases">
        <title>Caerostris darwini draft genome.</title>
        <authorList>
            <person name="Kono N."/>
            <person name="Arakawa K."/>
        </authorList>
    </citation>
    <scope>NUCLEOTIDE SEQUENCE [LARGE SCALE GENOMIC DNA]</scope>
</reference>
<protein>
    <submittedName>
        <fullName evidence="1">Uncharacterized protein</fullName>
    </submittedName>
</protein>
<organism evidence="1 2">
    <name type="scientific">Caerostris darwini</name>
    <dbReference type="NCBI Taxonomy" id="1538125"/>
    <lineage>
        <taxon>Eukaryota</taxon>
        <taxon>Metazoa</taxon>
        <taxon>Ecdysozoa</taxon>
        <taxon>Arthropoda</taxon>
        <taxon>Chelicerata</taxon>
        <taxon>Arachnida</taxon>
        <taxon>Araneae</taxon>
        <taxon>Araneomorphae</taxon>
        <taxon>Entelegynae</taxon>
        <taxon>Araneoidea</taxon>
        <taxon>Araneidae</taxon>
        <taxon>Caerostris</taxon>
    </lineage>
</organism>
<dbReference type="AlphaFoldDB" id="A0AAV4TWC3"/>
<sequence length="69" mass="8171">KFCSRTFALLEGWDMLSSGHFTFVALTTTGFPGKAFRGKHQRVVHRFRLFPIVFWNKNFMFHLLQFNVC</sequence>
<evidence type="ECO:0000313" key="1">
    <source>
        <dbReference type="EMBL" id="GIY49464.1"/>
    </source>
</evidence>
<gene>
    <name evidence="1" type="ORF">CDAR_288741</name>
</gene>
<proteinExistence type="predicted"/>
<dbReference type="EMBL" id="BPLQ01010234">
    <property type="protein sequence ID" value="GIY49464.1"/>
    <property type="molecule type" value="Genomic_DNA"/>
</dbReference>
<dbReference type="SUPFAM" id="SSF81324">
    <property type="entry name" value="Voltage-gated potassium channels"/>
    <property type="match status" value="1"/>
</dbReference>
<comment type="caution">
    <text evidence="1">The sequence shown here is derived from an EMBL/GenBank/DDBJ whole genome shotgun (WGS) entry which is preliminary data.</text>
</comment>